<organism evidence="2 3">
    <name type="scientific">Ciona intestinalis</name>
    <name type="common">Transparent sea squirt</name>
    <name type="synonym">Ascidia intestinalis</name>
    <dbReference type="NCBI Taxonomy" id="7719"/>
    <lineage>
        <taxon>Eukaryota</taxon>
        <taxon>Metazoa</taxon>
        <taxon>Chordata</taxon>
        <taxon>Tunicata</taxon>
        <taxon>Ascidiacea</taxon>
        <taxon>Phlebobranchia</taxon>
        <taxon>Cionidae</taxon>
        <taxon>Ciona</taxon>
    </lineage>
</organism>
<reference evidence="3" key="1">
    <citation type="journal article" date="2002" name="Science">
        <title>The draft genome of Ciona intestinalis: insights into chordate and vertebrate origins.</title>
        <authorList>
            <person name="Dehal P."/>
            <person name="Satou Y."/>
            <person name="Campbell R.K."/>
            <person name="Chapman J."/>
            <person name="Degnan B."/>
            <person name="De Tomaso A."/>
            <person name="Davidson B."/>
            <person name="Di Gregorio A."/>
            <person name="Gelpke M."/>
            <person name="Goodstein D.M."/>
            <person name="Harafuji N."/>
            <person name="Hastings K.E."/>
            <person name="Ho I."/>
            <person name="Hotta K."/>
            <person name="Huang W."/>
            <person name="Kawashima T."/>
            <person name="Lemaire P."/>
            <person name="Martinez D."/>
            <person name="Meinertzhagen I.A."/>
            <person name="Necula S."/>
            <person name="Nonaka M."/>
            <person name="Putnam N."/>
            <person name="Rash S."/>
            <person name="Saiga H."/>
            <person name="Satake M."/>
            <person name="Terry A."/>
            <person name="Yamada L."/>
            <person name="Wang H.G."/>
            <person name="Awazu S."/>
            <person name="Azumi K."/>
            <person name="Boore J."/>
            <person name="Branno M."/>
            <person name="Chin-Bow S."/>
            <person name="DeSantis R."/>
            <person name="Doyle S."/>
            <person name="Francino P."/>
            <person name="Keys D.N."/>
            <person name="Haga S."/>
            <person name="Hayashi H."/>
            <person name="Hino K."/>
            <person name="Imai K.S."/>
            <person name="Inaba K."/>
            <person name="Kano S."/>
            <person name="Kobayashi K."/>
            <person name="Kobayashi M."/>
            <person name="Lee B.I."/>
            <person name="Makabe K.W."/>
            <person name="Manohar C."/>
            <person name="Matassi G."/>
            <person name="Medina M."/>
            <person name="Mochizuki Y."/>
            <person name="Mount S."/>
            <person name="Morishita T."/>
            <person name="Miura S."/>
            <person name="Nakayama A."/>
            <person name="Nishizaka S."/>
            <person name="Nomoto H."/>
            <person name="Ohta F."/>
            <person name="Oishi K."/>
            <person name="Rigoutsos I."/>
            <person name="Sano M."/>
            <person name="Sasaki A."/>
            <person name="Sasakura Y."/>
            <person name="Shoguchi E."/>
            <person name="Shin-i T."/>
            <person name="Spagnuolo A."/>
            <person name="Stainier D."/>
            <person name="Suzuki M.M."/>
            <person name="Tassy O."/>
            <person name="Takatori N."/>
            <person name="Tokuoka M."/>
            <person name="Yagi K."/>
            <person name="Yoshizaki F."/>
            <person name="Wada S."/>
            <person name="Zhang C."/>
            <person name="Hyatt P.D."/>
            <person name="Larimer F."/>
            <person name="Detter C."/>
            <person name="Doggett N."/>
            <person name="Glavina T."/>
            <person name="Hawkins T."/>
            <person name="Richardson P."/>
            <person name="Lucas S."/>
            <person name="Kohara Y."/>
            <person name="Levine M."/>
            <person name="Satoh N."/>
            <person name="Rokhsar D.S."/>
        </authorList>
    </citation>
    <scope>NUCLEOTIDE SEQUENCE [LARGE SCALE GENOMIC DNA]</scope>
</reference>
<accession>F6YQX7</accession>
<reference evidence="2" key="3">
    <citation type="submission" date="2025-08" db="UniProtKB">
        <authorList>
            <consortium name="Ensembl"/>
        </authorList>
    </citation>
    <scope>IDENTIFICATION</scope>
</reference>
<evidence type="ECO:0000256" key="1">
    <source>
        <dbReference type="SAM" id="MobiDB-lite"/>
    </source>
</evidence>
<sequence length="437" mass="50841">METNDEQLENLAEPTSINELQEFMKSMYHAVTQLCGSTYTFILCGLEWQLKHFISHPYVTDIQDFLKSKLYVLTHVRRAQIDSYLRGLTWQLEKLICQPYVNYIEQFLTVKPHLVNRVRRPEYENMFQGIAWEGILKGDKQKVLCVLITVKYLFNRNDQSGINVLIEAGLLENLGMILEYFTRTEEQLLVSTLLPSLLYCITTVIALKNNRHRWFQHNCHPFLLFLCKDYTNVKHNRKVVDAFNDILMSLSTRSMKIVQSYSWLVDNIIFKILLNLKHFGNHDLIGGVIEQIMQLYPSTNFEQNILSWRNNAETTFLLNYSDIYSEHNYSVVEGDLAFMHDDTNSSTNSTKTRNGGETTLVLDYGDIYTEHNYSVAQGDLTFRSEMGATDAKEDEAIVGNQWDEDDVFRIEQRHYSGRESRKRQSTSESYDADGSDV</sequence>
<protein>
    <submittedName>
        <fullName evidence="2">Uncharacterized protein</fullName>
    </submittedName>
</protein>
<name>F6YQX7_CIOIN</name>
<evidence type="ECO:0000313" key="3">
    <source>
        <dbReference type="Proteomes" id="UP000008144"/>
    </source>
</evidence>
<reference evidence="2" key="4">
    <citation type="submission" date="2025-09" db="UniProtKB">
        <authorList>
            <consortium name="Ensembl"/>
        </authorList>
    </citation>
    <scope>IDENTIFICATION</scope>
</reference>
<dbReference type="Ensembl" id="ENSCINT00000007914.3">
    <property type="protein sequence ID" value="ENSCINP00000007914.3"/>
    <property type="gene ID" value="ENSCING00000003840.3"/>
</dbReference>
<dbReference type="Proteomes" id="UP000008144">
    <property type="component" value="Chromosome 12"/>
</dbReference>
<dbReference type="InParanoid" id="F6YQX7"/>
<feature type="region of interest" description="Disordered" evidence="1">
    <location>
        <begin position="413"/>
        <end position="437"/>
    </location>
</feature>
<reference evidence="2" key="2">
    <citation type="journal article" date="2008" name="Genome Biol.">
        <title>Improved genome assembly and evidence-based global gene model set for the chordate Ciona intestinalis: new insight into intron and operon populations.</title>
        <authorList>
            <person name="Satou Y."/>
            <person name="Mineta K."/>
            <person name="Ogasawara M."/>
            <person name="Sasakura Y."/>
            <person name="Shoguchi E."/>
            <person name="Ueno K."/>
            <person name="Yamada L."/>
            <person name="Matsumoto J."/>
            <person name="Wasserscheid J."/>
            <person name="Dewar K."/>
            <person name="Wiley G.B."/>
            <person name="Macmil S.L."/>
            <person name="Roe B.A."/>
            <person name="Zeller R.W."/>
            <person name="Hastings K.E."/>
            <person name="Lemaire P."/>
            <person name="Lindquist E."/>
            <person name="Endo T."/>
            <person name="Hotta K."/>
            <person name="Inaba K."/>
        </authorList>
    </citation>
    <scope>NUCLEOTIDE SEQUENCE [LARGE SCALE GENOMIC DNA]</scope>
    <source>
        <strain evidence="2">wild type</strain>
    </source>
</reference>
<evidence type="ECO:0000313" key="2">
    <source>
        <dbReference type="Ensembl" id="ENSCINP00000007914.3"/>
    </source>
</evidence>
<dbReference type="EMBL" id="EAAA01001017">
    <property type="status" value="NOT_ANNOTATED_CDS"/>
    <property type="molecule type" value="Genomic_DNA"/>
</dbReference>
<dbReference type="AlphaFoldDB" id="F6YQX7"/>
<proteinExistence type="predicted"/>
<dbReference type="HOGENOM" id="CLU_627838_0_0_1"/>
<keyword evidence="3" id="KW-1185">Reference proteome</keyword>